<dbReference type="EMBL" id="BEXT01000001">
    <property type="protein sequence ID" value="GBC61090.1"/>
    <property type="molecule type" value="Genomic_DNA"/>
</dbReference>
<feature type="transmembrane region" description="Helical" evidence="1">
    <location>
        <begin position="53"/>
        <end position="79"/>
    </location>
</feature>
<dbReference type="Pfam" id="PF05437">
    <property type="entry name" value="AzlD"/>
    <property type="match status" value="1"/>
</dbReference>
<organism evidence="2 3">
    <name type="scientific">Desulfonema ishimotonii</name>
    <dbReference type="NCBI Taxonomy" id="45657"/>
    <lineage>
        <taxon>Bacteria</taxon>
        <taxon>Pseudomonadati</taxon>
        <taxon>Thermodesulfobacteriota</taxon>
        <taxon>Desulfobacteria</taxon>
        <taxon>Desulfobacterales</taxon>
        <taxon>Desulfococcaceae</taxon>
        <taxon>Desulfonema</taxon>
    </lineage>
</organism>
<keyword evidence="1" id="KW-0812">Transmembrane</keyword>
<dbReference type="OrthoDB" id="7359303at2"/>
<sequence>MLTNPDSHITVLLTIGCAALVTYSLRIGGLLLSDRLPQSGRFKRFMDALPGTILLSLIAPGIASAGFWGGVGALCTAICTYKTRNVFLAMLIGVGIVAISRQLSP</sequence>
<reference evidence="3" key="1">
    <citation type="submission" date="2017-11" db="EMBL/GenBank/DDBJ databases">
        <authorList>
            <person name="Watanabe M."/>
            <person name="Kojima H."/>
        </authorList>
    </citation>
    <scope>NUCLEOTIDE SEQUENCE [LARGE SCALE GENOMIC DNA]</scope>
    <source>
        <strain evidence="3">Tokyo 01</strain>
    </source>
</reference>
<keyword evidence="1" id="KW-0472">Membrane</keyword>
<evidence type="ECO:0000313" key="3">
    <source>
        <dbReference type="Proteomes" id="UP000288096"/>
    </source>
</evidence>
<gene>
    <name evidence="2" type="ORF">DENIS_2050</name>
</gene>
<dbReference type="AlphaFoldDB" id="A0A401FVV0"/>
<dbReference type="RefSeq" id="WP_124328420.1">
    <property type="nucleotide sequence ID" value="NZ_BEXT01000001.1"/>
</dbReference>
<evidence type="ECO:0000256" key="1">
    <source>
        <dbReference type="SAM" id="Phobius"/>
    </source>
</evidence>
<dbReference type="Proteomes" id="UP000288096">
    <property type="component" value="Unassembled WGS sequence"/>
</dbReference>
<feature type="transmembrane region" description="Helical" evidence="1">
    <location>
        <begin position="86"/>
        <end position="103"/>
    </location>
</feature>
<evidence type="ECO:0000313" key="2">
    <source>
        <dbReference type="EMBL" id="GBC61090.1"/>
    </source>
</evidence>
<keyword evidence="3" id="KW-1185">Reference proteome</keyword>
<proteinExistence type="predicted"/>
<reference evidence="3" key="2">
    <citation type="submission" date="2019-01" db="EMBL/GenBank/DDBJ databases">
        <title>Genome sequence of Desulfonema ishimotonii strain Tokyo 01.</title>
        <authorList>
            <person name="Fukui M."/>
        </authorList>
    </citation>
    <scope>NUCLEOTIDE SEQUENCE [LARGE SCALE GENOMIC DNA]</scope>
    <source>
        <strain evidence="3">Tokyo 01</strain>
    </source>
</reference>
<comment type="caution">
    <text evidence="2">The sequence shown here is derived from an EMBL/GenBank/DDBJ whole genome shotgun (WGS) entry which is preliminary data.</text>
</comment>
<dbReference type="InterPro" id="IPR008407">
    <property type="entry name" value="Brnchd-chn_aa_trnsp_AzlD"/>
</dbReference>
<protein>
    <submittedName>
        <fullName evidence="2">AzlD domain-containing protein</fullName>
    </submittedName>
</protein>
<accession>A0A401FVV0</accession>
<feature type="transmembrane region" description="Helical" evidence="1">
    <location>
        <begin position="12"/>
        <end position="33"/>
    </location>
</feature>
<name>A0A401FVV0_9BACT</name>
<keyword evidence="1" id="KW-1133">Transmembrane helix</keyword>